<sequence>MVIAGASEDVYAAQHTTIRFFMPEGLRRGPHRALTVGGQASREAVTFSYDPPVVDGVSRADKDPAASQDRSGCTFEGYTSERCSQCVQGKYYRINGQCEKCPDQPWLIFVLFFLAAAVLSFAAWMLQRAAGDLQPQVVPGHGASRHGRRDAAGVFGASYAYKTFIKRVAAKDRSSHAHALVSVFIVMMYVGT</sequence>
<evidence type="ECO:0000313" key="2">
    <source>
        <dbReference type="EMBL" id="KAA0150504.1"/>
    </source>
</evidence>
<comment type="caution">
    <text evidence="2">The sequence shown here is derived from an EMBL/GenBank/DDBJ whole genome shotgun (WGS) entry which is preliminary data.</text>
</comment>
<protein>
    <recommendedName>
        <fullName evidence="4">Tyrosine-protein kinase ephrin type A/B receptor-like domain-containing protein</fullName>
    </recommendedName>
</protein>
<evidence type="ECO:0000256" key="1">
    <source>
        <dbReference type="SAM" id="Phobius"/>
    </source>
</evidence>
<reference evidence="2 3" key="1">
    <citation type="submission" date="2019-07" db="EMBL/GenBank/DDBJ databases">
        <title>Genomes of Cafeteria roenbergensis.</title>
        <authorList>
            <person name="Fischer M.G."/>
            <person name="Hackl T."/>
            <person name="Roman M."/>
        </authorList>
    </citation>
    <scope>NUCLEOTIDE SEQUENCE [LARGE SCALE GENOMIC DNA]</scope>
    <source>
        <strain evidence="2 3">RCC970-E3</strain>
    </source>
</reference>
<dbReference type="Proteomes" id="UP000324907">
    <property type="component" value="Unassembled WGS sequence"/>
</dbReference>
<keyword evidence="1" id="KW-0812">Transmembrane</keyword>
<organism evidence="2 3">
    <name type="scientific">Cafeteria roenbergensis</name>
    <name type="common">Marine flagellate</name>
    <dbReference type="NCBI Taxonomy" id="33653"/>
    <lineage>
        <taxon>Eukaryota</taxon>
        <taxon>Sar</taxon>
        <taxon>Stramenopiles</taxon>
        <taxon>Bigyra</taxon>
        <taxon>Opalozoa</taxon>
        <taxon>Bicosoecida</taxon>
        <taxon>Cafeteriaceae</taxon>
        <taxon>Cafeteria</taxon>
    </lineage>
</organism>
<dbReference type="EMBL" id="VLTL01000230">
    <property type="protein sequence ID" value="KAA0150504.1"/>
    <property type="molecule type" value="Genomic_DNA"/>
</dbReference>
<keyword evidence="1" id="KW-0472">Membrane</keyword>
<dbReference type="AlphaFoldDB" id="A0A5A8CD66"/>
<proteinExistence type="predicted"/>
<feature type="transmembrane region" description="Helical" evidence="1">
    <location>
        <begin position="106"/>
        <end position="126"/>
    </location>
</feature>
<accession>A0A5A8CD66</accession>
<name>A0A5A8CD66_CAFRO</name>
<evidence type="ECO:0008006" key="4">
    <source>
        <dbReference type="Google" id="ProtNLM"/>
    </source>
</evidence>
<gene>
    <name evidence="2" type="ORF">FNF28_07245</name>
</gene>
<keyword evidence="1" id="KW-1133">Transmembrane helix</keyword>
<evidence type="ECO:0000313" key="3">
    <source>
        <dbReference type="Proteomes" id="UP000324907"/>
    </source>
</evidence>